<feature type="transmembrane region" description="Helical" evidence="1">
    <location>
        <begin position="114"/>
        <end position="137"/>
    </location>
</feature>
<dbReference type="AlphaFoldDB" id="A0A644V484"/>
<feature type="transmembrane region" description="Helical" evidence="1">
    <location>
        <begin position="157"/>
        <end position="174"/>
    </location>
</feature>
<evidence type="ECO:0000256" key="1">
    <source>
        <dbReference type="SAM" id="Phobius"/>
    </source>
</evidence>
<protein>
    <recommendedName>
        <fullName evidence="3">DUF4271 domain-containing protein</fullName>
    </recommendedName>
</protein>
<organism evidence="2">
    <name type="scientific">bioreactor metagenome</name>
    <dbReference type="NCBI Taxonomy" id="1076179"/>
    <lineage>
        <taxon>unclassified sequences</taxon>
        <taxon>metagenomes</taxon>
        <taxon>ecological metagenomes</taxon>
    </lineage>
</organism>
<dbReference type="InterPro" id="IPR025367">
    <property type="entry name" value="DUF4271"/>
</dbReference>
<sequence>MEKVFPADSLWEAGSKIVSSIPPAEEFGNAAITDVLLSFIILAFFVILIFFSREILTVIPSVFRSTFNLKNHYKIEEKLSLSNMRNVVFLVSLIYFPVIVTIMAGGYIQLRFGIYPPLFLILFFSILILLGIVKKLIFKLLSWLNRDKNTFTLLEKVGYNHIILATIVTFPSLLAQVVTNDYSGEIQIYAMIICILPVYILYLIRSSQIIIGQRYSHFFYILYLCGAEFLPIVLLVHFILSL</sequence>
<accession>A0A644V484</accession>
<keyword evidence="1" id="KW-1133">Transmembrane helix</keyword>
<evidence type="ECO:0008006" key="3">
    <source>
        <dbReference type="Google" id="ProtNLM"/>
    </source>
</evidence>
<dbReference type="EMBL" id="VSSQ01000208">
    <property type="protein sequence ID" value="MPL85622.1"/>
    <property type="molecule type" value="Genomic_DNA"/>
</dbReference>
<reference evidence="2" key="1">
    <citation type="submission" date="2019-08" db="EMBL/GenBank/DDBJ databases">
        <authorList>
            <person name="Kucharzyk K."/>
            <person name="Murdoch R.W."/>
            <person name="Higgins S."/>
            <person name="Loffler F."/>
        </authorList>
    </citation>
    <scope>NUCLEOTIDE SEQUENCE</scope>
</reference>
<proteinExistence type="predicted"/>
<dbReference type="Pfam" id="PF14093">
    <property type="entry name" value="DUF4271"/>
    <property type="match status" value="1"/>
</dbReference>
<gene>
    <name evidence="2" type="ORF">SDC9_31593</name>
</gene>
<feature type="transmembrane region" description="Helical" evidence="1">
    <location>
        <begin position="87"/>
        <end position="108"/>
    </location>
</feature>
<comment type="caution">
    <text evidence="2">The sequence shown here is derived from an EMBL/GenBank/DDBJ whole genome shotgun (WGS) entry which is preliminary data.</text>
</comment>
<keyword evidence="1" id="KW-0812">Transmembrane</keyword>
<keyword evidence="1" id="KW-0472">Membrane</keyword>
<feature type="transmembrane region" description="Helical" evidence="1">
    <location>
        <begin position="186"/>
        <end position="205"/>
    </location>
</feature>
<name>A0A644V484_9ZZZZ</name>
<feature type="transmembrane region" description="Helical" evidence="1">
    <location>
        <begin position="217"/>
        <end position="240"/>
    </location>
</feature>
<evidence type="ECO:0000313" key="2">
    <source>
        <dbReference type="EMBL" id="MPL85622.1"/>
    </source>
</evidence>
<feature type="transmembrane region" description="Helical" evidence="1">
    <location>
        <begin position="30"/>
        <end position="51"/>
    </location>
</feature>